<comment type="caution">
    <text evidence="1">The sequence shown here is derived from an EMBL/GenBank/DDBJ whole genome shotgun (WGS) entry which is preliminary data.</text>
</comment>
<keyword evidence="2" id="KW-1185">Reference proteome</keyword>
<gene>
    <name evidence="1" type="ORF">H9623_16030</name>
</gene>
<organism evidence="1 2">
    <name type="scientific">Oerskovia douganii</name>
    <dbReference type="NCBI Taxonomy" id="2762210"/>
    <lineage>
        <taxon>Bacteria</taxon>
        <taxon>Bacillati</taxon>
        <taxon>Actinomycetota</taxon>
        <taxon>Actinomycetes</taxon>
        <taxon>Micrococcales</taxon>
        <taxon>Cellulomonadaceae</taxon>
        <taxon>Oerskovia</taxon>
    </lineage>
</organism>
<sequence length="114" mass="11941">MIALLSASGLGVLLLAPVVAVEVDDMLMPTVDQAHLPSGVAGADHSVECASGGCWLRLSFASDDLSTGIQRDLLEMDGRCRAISVLDRRKVCVSAGRDASTLVVDLSFKRSLGL</sequence>
<proteinExistence type="predicted"/>
<reference evidence="1 2" key="1">
    <citation type="submission" date="2020-08" db="EMBL/GenBank/DDBJ databases">
        <title>A Genomic Blueprint of the Chicken Gut Microbiome.</title>
        <authorList>
            <person name="Gilroy R."/>
            <person name="Ravi A."/>
            <person name="Getino M."/>
            <person name="Pursley I."/>
            <person name="Horton D.L."/>
            <person name="Alikhan N.-F."/>
            <person name="Baker D."/>
            <person name="Gharbi K."/>
            <person name="Hall N."/>
            <person name="Watson M."/>
            <person name="Adriaenssens E.M."/>
            <person name="Foster-Nyarko E."/>
            <person name="Jarju S."/>
            <person name="Secka A."/>
            <person name="Antonio M."/>
            <person name="Oren A."/>
            <person name="Chaudhuri R."/>
            <person name="La Ragione R.M."/>
            <person name="Hildebrand F."/>
            <person name="Pallen M.J."/>
        </authorList>
    </citation>
    <scope>NUCLEOTIDE SEQUENCE [LARGE SCALE GENOMIC DNA]</scope>
    <source>
        <strain evidence="1 2">Sa1BUA8</strain>
    </source>
</reference>
<dbReference type="AlphaFoldDB" id="A0A9D5UBT5"/>
<dbReference type="EMBL" id="JACSPN010000025">
    <property type="protein sequence ID" value="MBE7701803.1"/>
    <property type="molecule type" value="Genomic_DNA"/>
</dbReference>
<accession>A0A9D5UBT5</accession>
<evidence type="ECO:0000313" key="1">
    <source>
        <dbReference type="EMBL" id="MBE7701803.1"/>
    </source>
</evidence>
<evidence type="ECO:0000313" key="2">
    <source>
        <dbReference type="Proteomes" id="UP000822993"/>
    </source>
</evidence>
<dbReference type="RefSeq" id="WP_193721017.1">
    <property type="nucleotide sequence ID" value="NZ_JACSPN010000025.1"/>
</dbReference>
<protein>
    <submittedName>
        <fullName evidence="1">Uncharacterized protein</fullName>
    </submittedName>
</protein>
<name>A0A9D5UBT5_9CELL</name>
<dbReference type="Proteomes" id="UP000822993">
    <property type="component" value="Unassembled WGS sequence"/>
</dbReference>